<organism evidence="1 2">
    <name type="scientific">Allacma fusca</name>
    <dbReference type="NCBI Taxonomy" id="39272"/>
    <lineage>
        <taxon>Eukaryota</taxon>
        <taxon>Metazoa</taxon>
        <taxon>Ecdysozoa</taxon>
        <taxon>Arthropoda</taxon>
        <taxon>Hexapoda</taxon>
        <taxon>Collembola</taxon>
        <taxon>Symphypleona</taxon>
        <taxon>Sminthuridae</taxon>
        <taxon>Allacma</taxon>
    </lineage>
</organism>
<evidence type="ECO:0000313" key="2">
    <source>
        <dbReference type="Proteomes" id="UP000708208"/>
    </source>
</evidence>
<feature type="non-terminal residue" evidence="1">
    <location>
        <position position="1"/>
    </location>
</feature>
<dbReference type="EMBL" id="CAJVCH010028711">
    <property type="protein sequence ID" value="CAG7704806.1"/>
    <property type="molecule type" value="Genomic_DNA"/>
</dbReference>
<name>A0A8J2JC13_9HEXA</name>
<evidence type="ECO:0000313" key="1">
    <source>
        <dbReference type="EMBL" id="CAG7704806.1"/>
    </source>
</evidence>
<keyword evidence="2" id="KW-1185">Reference proteome</keyword>
<dbReference type="Proteomes" id="UP000708208">
    <property type="component" value="Unassembled WGS sequence"/>
</dbReference>
<accession>A0A8J2JC13</accession>
<protein>
    <submittedName>
        <fullName evidence="1">Uncharacterized protein</fullName>
    </submittedName>
</protein>
<proteinExistence type="predicted"/>
<dbReference type="AlphaFoldDB" id="A0A8J2JC13"/>
<comment type="caution">
    <text evidence="1">The sequence shown here is derived from an EMBL/GenBank/DDBJ whole genome shotgun (WGS) entry which is preliminary data.</text>
</comment>
<sequence>EIRSVTAGIGSGGRSGNKY</sequence>
<reference evidence="1" key="1">
    <citation type="submission" date="2021-06" db="EMBL/GenBank/DDBJ databases">
        <authorList>
            <person name="Hodson N. C."/>
            <person name="Mongue J. A."/>
            <person name="Jaron S. K."/>
        </authorList>
    </citation>
    <scope>NUCLEOTIDE SEQUENCE</scope>
</reference>
<gene>
    <name evidence="1" type="ORF">AFUS01_LOCUS4597</name>
</gene>